<dbReference type="HOGENOM" id="CLU_056063_2_1_1"/>
<dbReference type="PANTHER" id="PTHR31720">
    <property type="entry name" value="SERPENTINE RECEPTOR, CLASS Z-RELATED"/>
    <property type="match status" value="1"/>
</dbReference>
<protein>
    <recommendedName>
        <fullName evidence="4">Serpentine Receptor, class Z</fullName>
    </recommendedName>
</protein>
<feature type="transmembrane region" description="Helical" evidence="1">
    <location>
        <begin position="241"/>
        <end position="264"/>
    </location>
</feature>
<dbReference type="PANTHER" id="PTHR31720:SF12">
    <property type="entry name" value="SERPENTINE RECEPTOR, CLASS T-RELATED"/>
    <property type="match status" value="1"/>
</dbReference>
<accession>E3MTN6</accession>
<gene>
    <name evidence="2" type="ORF">CRE_19760</name>
</gene>
<feature type="transmembrane region" description="Helical" evidence="1">
    <location>
        <begin position="162"/>
        <end position="181"/>
    </location>
</feature>
<keyword evidence="1" id="KW-1133">Transmembrane helix</keyword>
<feature type="transmembrane region" description="Helical" evidence="1">
    <location>
        <begin position="78"/>
        <end position="96"/>
    </location>
</feature>
<dbReference type="InParanoid" id="E3MTN6"/>
<dbReference type="Proteomes" id="UP000008281">
    <property type="component" value="Unassembled WGS sequence"/>
</dbReference>
<feature type="transmembrane region" description="Helical" evidence="1">
    <location>
        <begin position="130"/>
        <end position="147"/>
    </location>
</feature>
<evidence type="ECO:0000256" key="1">
    <source>
        <dbReference type="SAM" id="Phobius"/>
    </source>
</evidence>
<feature type="transmembrane region" description="Helical" evidence="1">
    <location>
        <begin position="32"/>
        <end position="50"/>
    </location>
</feature>
<keyword evidence="3" id="KW-1185">Reference proteome</keyword>
<proteinExistence type="predicted"/>
<evidence type="ECO:0008006" key="4">
    <source>
        <dbReference type="Google" id="ProtNLM"/>
    </source>
</evidence>
<organism evidence="3">
    <name type="scientific">Caenorhabditis remanei</name>
    <name type="common">Caenorhabditis vulgaris</name>
    <dbReference type="NCBI Taxonomy" id="31234"/>
    <lineage>
        <taxon>Eukaryota</taxon>
        <taxon>Metazoa</taxon>
        <taxon>Ecdysozoa</taxon>
        <taxon>Nematoda</taxon>
        <taxon>Chromadorea</taxon>
        <taxon>Rhabditida</taxon>
        <taxon>Rhabditina</taxon>
        <taxon>Rhabditomorpha</taxon>
        <taxon>Rhabditoidea</taxon>
        <taxon>Rhabditidae</taxon>
        <taxon>Peloderinae</taxon>
        <taxon>Caenorhabditis</taxon>
    </lineage>
</organism>
<keyword evidence="1" id="KW-0472">Membrane</keyword>
<keyword evidence="1" id="KW-0812">Transmembrane</keyword>
<dbReference type="EMBL" id="DS268476">
    <property type="protein sequence ID" value="EFP08798.1"/>
    <property type="molecule type" value="Genomic_DNA"/>
</dbReference>
<evidence type="ECO:0000313" key="2">
    <source>
        <dbReference type="EMBL" id="EFP08798.1"/>
    </source>
</evidence>
<name>E3MTN6_CAERE</name>
<evidence type="ECO:0000313" key="3">
    <source>
        <dbReference type="Proteomes" id="UP000008281"/>
    </source>
</evidence>
<reference evidence="2" key="1">
    <citation type="submission" date="2007-07" db="EMBL/GenBank/DDBJ databases">
        <title>PCAP assembly of the Caenorhabditis remanei genome.</title>
        <authorList>
            <consortium name="The Caenorhabditis remanei Sequencing Consortium"/>
            <person name="Wilson R.K."/>
        </authorList>
    </citation>
    <scope>NUCLEOTIDE SEQUENCE [LARGE SCALE GENOMIC DNA]</scope>
    <source>
        <strain evidence="2">PB4641</strain>
    </source>
</reference>
<feature type="transmembrane region" description="Helical" evidence="1">
    <location>
        <begin position="102"/>
        <end position="123"/>
    </location>
</feature>
<feature type="transmembrane region" description="Helical" evidence="1">
    <location>
        <begin position="202"/>
        <end position="221"/>
    </location>
</feature>
<sequence>MEHASSIVESINNITDSNFKSPEELVAHTSRYSGIIIFFLIFPFYEYVYLKNRKKEKDTIAYPIINHFYKVLKYSYRACQSAIVVSVLAIILTFLSEMFSKLLYIIIILSFLAVFVVNLVAGFTIMANHILLCLLAFQKFMVFFYPSTEKYLVFNENELERVIWSTYFLLFIPLIMQFLGFQDMDFVSEPFDTTKISLMKSYVASNILQVTSAFLYIPIYWKIRKQKHLMSAKLNKPQRYVMWQLIVTVFLKLIYILISILLGITINISDCRQFDDIAASVTIQLTYLGCCKRNLESLKFFLLEKWWIRLLLCRFSKNNIVVPTGVSDSSMNFASLPKY</sequence>
<dbReference type="Pfam" id="PF10325">
    <property type="entry name" value="7TM_GPCR_Srz"/>
    <property type="match status" value="1"/>
</dbReference>
<dbReference type="AlphaFoldDB" id="E3MTN6"/>
<dbReference type="InterPro" id="IPR018817">
    <property type="entry name" value="7TM_GPCR_serpentine_rcpt_Srz"/>
</dbReference>